<feature type="transmembrane region" description="Helical" evidence="1">
    <location>
        <begin position="12"/>
        <end position="28"/>
    </location>
</feature>
<reference evidence="2" key="1">
    <citation type="journal article" date="2021" name="Proc. Natl. Acad. Sci. U.S.A.">
        <title>A Catalog of Tens of Thousands of Viruses from Human Metagenomes Reveals Hidden Associations with Chronic Diseases.</title>
        <authorList>
            <person name="Tisza M.J."/>
            <person name="Buck C.B."/>
        </authorList>
    </citation>
    <scope>NUCLEOTIDE SEQUENCE</scope>
    <source>
        <strain evidence="2">Ct73V17</strain>
    </source>
</reference>
<proteinExistence type="predicted"/>
<sequence length="34" mass="4199">MSIFILDIIKTIIYNIFIYLIYILNILIKRKRNI</sequence>
<evidence type="ECO:0000313" key="2">
    <source>
        <dbReference type="EMBL" id="DAD77854.1"/>
    </source>
</evidence>
<keyword evidence="1" id="KW-0812">Transmembrane</keyword>
<evidence type="ECO:0000256" key="1">
    <source>
        <dbReference type="SAM" id="Phobius"/>
    </source>
</evidence>
<dbReference type="EMBL" id="BK014835">
    <property type="protein sequence ID" value="DAD77854.1"/>
    <property type="molecule type" value="Genomic_DNA"/>
</dbReference>
<organism evidence="2">
    <name type="scientific">Siphoviridae sp. ct73V17</name>
    <dbReference type="NCBI Taxonomy" id="2826302"/>
    <lineage>
        <taxon>Viruses</taxon>
        <taxon>Duplodnaviria</taxon>
        <taxon>Heunggongvirae</taxon>
        <taxon>Uroviricota</taxon>
        <taxon>Caudoviricetes</taxon>
    </lineage>
</organism>
<keyword evidence="1" id="KW-0472">Membrane</keyword>
<accession>A0A8S5M6L6</accession>
<protein>
    <submittedName>
        <fullName evidence="2">Uncharacterized protein</fullName>
    </submittedName>
</protein>
<keyword evidence="1" id="KW-1133">Transmembrane helix</keyword>
<name>A0A8S5M6L6_9CAUD</name>